<accession>A0A830GMP8</accession>
<dbReference type="EMBL" id="BMOU01000004">
    <property type="protein sequence ID" value="GGN97628.1"/>
    <property type="molecule type" value="Genomic_DNA"/>
</dbReference>
<comment type="caution">
    <text evidence="1">The sequence shown here is derived from an EMBL/GenBank/DDBJ whole genome shotgun (WGS) entry which is preliminary data.</text>
</comment>
<dbReference type="AlphaFoldDB" id="A0A830GMP8"/>
<evidence type="ECO:0000313" key="2">
    <source>
        <dbReference type="Proteomes" id="UP000605784"/>
    </source>
</evidence>
<evidence type="ECO:0000313" key="1">
    <source>
        <dbReference type="EMBL" id="GGN97628.1"/>
    </source>
</evidence>
<sequence>MDPLTAYVVQAAAIVTAAAATYGATALRSIKQQVTDNTRRSKRNQKMITGRNTHLRGVLPRLGRIERRILGAVQTVDTDEEGQ</sequence>
<organism evidence="1 2">
    <name type="scientific">Haloarcula pellucida</name>
    <dbReference type="NCBI Taxonomy" id="1427151"/>
    <lineage>
        <taxon>Archaea</taxon>
        <taxon>Methanobacteriati</taxon>
        <taxon>Methanobacteriota</taxon>
        <taxon>Stenosarchaea group</taxon>
        <taxon>Halobacteria</taxon>
        <taxon>Halobacteriales</taxon>
        <taxon>Haloarculaceae</taxon>
        <taxon>Haloarcula</taxon>
    </lineage>
</organism>
<reference evidence="1" key="2">
    <citation type="submission" date="2020-09" db="EMBL/GenBank/DDBJ databases">
        <authorList>
            <person name="Sun Q."/>
            <person name="Ohkuma M."/>
        </authorList>
    </citation>
    <scope>NUCLEOTIDE SEQUENCE</scope>
    <source>
        <strain evidence="1">JCM 17820</strain>
    </source>
</reference>
<protein>
    <submittedName>
        <fullName evidence="1">Uncharacterized protein</fullName>
    </submittedName>
</protein>
<proteinExistence type="predicted"/>
<dbReference type="RefSeq" id="WP_188998762.1">
    <property type="nucleotide sequence ID" value="NZ_BMOU01000004.1"/>
</dbReference>
<gene>
    <name evidence="1" type="ORF">GCM10009030_27060</name>
</gene>
<reference evidence="1" key="1">
    <citation type="journal article" date="2014" name="Int. J. Syst. Evol. Microbiol.">
        <title>Complete genome sequence of Corynebacterium casei LMG S-19264T (=DSM 44701T), isolated from a smear-ripened cheese.</title>
        <authorList>
            <consortium name="US DOE Joint Genome Institute (JGI-PGF)"/>
            <person name="Walter F."/>
            <person name="Albersmeier A."/>
            <person name="Kalinowski J."/>
            <person name="Ruckert C."/>
        </authorList>
    </citation>
    <scope>NUCLEOTIDE SEQUENCE</scope>
    <source>
        <strain evidence="1">JCM 17820</strain>
    </source>
</reference>
<name>A0A830GMP8_9EURY</name>
<dbReference type="Proteomes" id="UP000605784">
    <property type="component" value="Unassembled WGS sequence"/>
</dbReference>
<keyword evidence="2" id="KW-1185">Reference proteome</keyword>